<keyword evidence="2" id="KW-0178">Competence</keyword>
<evidence type="ECO:0000313" key="4">
    <source>
        <dbReference type="EMBL" id="RIX54044.1"/>
    </source>
</evidence>
<dbReference type="GO" id="GO:0009986">
    <property type="term" value="C:cell surface"/>
    <property type="evidence" value="ECO:0007669"/>
    <property type="project" value="UniProtKB-SubCell"/>
</dbReference>
<accession>A0A3A1V0I7</accession>
<feature type="transmembrane region" description="Helical" evidence="3">
    <location>
        <begin position="20"/>
        <end position="38"/>
    </location>
</feature>
<reference evidence="4 5" key="1">
    <citation type="submission" date="2018-09" db="EMBL/GenBank/DDBJ databases">
        <title>Paenibacillus aracenensis nov. sp. isolated from a cave in southern Spain.</title>
        <authorList>
            <person name="Jurado V."/>
            <person name="Gutierrez-Patricio S."/>
            <person name="Gonzalez-Pimentel J.L."/>
            <person name="Miller A.Z."/>
            <person name="Laiz L."/>
            <person name="Saiz-Jimenez C."/>
        </authorList>
    </citation>
    <scope>NUCLEOTIDE SEQUENCE [LARGE SCALE GENOMIC DNA]</scope>
    <source>
        <strain evidence="4 5">DSM 22867</strain>
    </source>
</reference>
<dbReference type="NCBIfam" id="TIGR02532">
    <property type="entry name" value="IV_pilin_GFxxxE"/>
    <property type="match status" value="1"/>
</dbReference>
<keyword evidence="5" id="KW-1185">Reference proteome</keyword>
<organism evidence="4 5">
    <name type="scientific">Paenibacillus nanensis</name>
    <dbReference type="NCBI Taxonomy" id="393251"/>
    <lineage>
        <taxon>Bacteria</taxon>
        <taxon>Bacillati</taxon>
        <taxon>Bacillota</taxon>
        <taxon>Bacilli</taxon>
        <taxon>Bacillales</taxon>
        <taxon>Paenibacillaceae</taxon>
        <taxon>Paenibacillus</taxon>
    </lineage>
</organism>
<keyword evidence="3" id="KW-1133">Transmembrane helix</keyword>
<dbReference type="SUPFAM" id="SSF54523">
    <property type="entry name" value="Pili subunits"/>
    <property type="match status" value="1"/>
</dbReference>
<gene>
    <name evidence="4" type="ORF">D3P08_07265</name>
</gene>
<evidence type="ECO:0000256" key="1">
    <source>
        <dbReference type="ARBA" id="ARBA00004241"/>
    </source>
</evidence>
<comment type="subcellular location">
    <subcellularLocation>
        <location evidence="1">Cell surface</location>
    </subcellularLocation>
</comment>
<dbReference type="InterPro" id="IPR045584">
    <property type="entry name" value="Pilin-like"/>
</dbReference>
<proteinExistence type="predicted"/>
<evidence type="ECO:0000256" key="2">
    <source>
        <dbReference type="ARBA" id="ARBA00023287"/>
    </source>
</evidence>
<keyword evidence="3" id="KW-0472">Membrane</keyword>
<comment type="caution">
    <text evidence="4">The sequence shown here is derived from an EMBL/GenBank/DDBJ whole genome shotgun (WGS) entry which is preliminary data.</text>
</comment>
<dbReference type="RefSeq" id="WP_119598831.1">
    <property type="nucleotide sequence ID" value="NZ_QXQA01000003.1"/>
</dbReference>
<keyword evidence="3" id="KW-0812">Transmembrane</keyword>
<evidence type="ECO:0000256" key="3">
    <source>
        <dbReference type="SAM" id="Phobius"/>
    </source>
</evidence>
<dbReference type="PROSITE" id="PS00409">
    <property type="entry name" value="PROKAR_NTER_METHYL"/>
    <property type="match status" value="1"/>
</dbReference>
<dbReference type="AlphaFoldDB" id="A0A3A1V0I7"/>
<sequence>MQAILKRLKKEEKGFTLIELLAVIVILAVIAVIAVPLISNIIGNTKKDADVATARQIYDAARLYVTAEKNGDFTGGGTGLTISIVGGTDSLQAKGYLENPILLPSTKANITGGEVKFSATGSLTSVSLTTVAGGTVETGVTSVTTTHTASSKVYDGSTVIKSGK</sequence>
<name>A0A3A1V0I7_9BACL</name>
<dbReference type="GO" id="GO:0030420">
    <property type="term" value="P:establishment of competence for transformation"/>
    <property type="evidence" value="ECO:0007669"/>
    <property type="project" value="UniProtKB-KW"/>
</dbReference>
<dbReference type="InterPro" id="IPR012902">
    <property type="entry name" value="N_methyl_site"/>
</dbReference>
<dbReference type="OrthoDB" id="2665739at2"/>
<dbReference type="Proteomes" id="UP000266482">
    <property type="component" value="Unassembled WGS sequence"/>
</dbReference>
<dbReference type="EMBL" id="QXQA01000003">
    <property type="protein sequence ID" value="RIX54044.1"/>
    <property type="molecule type" value="Genomic_DNA"/>
</dbReference>
<dbReference type="Gene3D" id="3.30.700.10">
    <property type="entry name" value="Glycoprotein, Type 4 Pilin"/>
    <property type="match status" value="1"/>
</dbReference>
<protein>
    <submittedName>
        <fullName evidence="4">Type II secretion system protein</fullName>
    </submittedName>
</protein>
<evidence type="ECO:0000313" key="5">
    <source>
        <dbReference type="Proteomes" id="UP000266482"/>
    </source>
</evidence>
<dbReference type="Pfam" id="PF07963">
    <property type="entry name" value="N_methyl"/>
    <property type="match status" value="1"/>
</dbReference>